<dbReference type="EMBL" id="CM047902">
    <property type="protein sequence ID" value="KAJ0095471.1"/>
    <property type="molecule type" value="Genomic_DNA"/>
</dbReference>
<accession>A0ACC1B936</accession>
<organism evidence="1 2">
    <name type="scientific">Pistacia atlantica</name>
    <dbReference type="NCBI Taxonomy" id="434234"/>
    <lineage>
        <taxon>Eukaryota</taxon>
        <taxon>Viridiplantae</taxon>
        <taxon>Streptophyta</taxon>
        <taxon>Embryophyta</taxon>
        <taxon>Tracheophyta</taxon>
        <taxon>Spermatophyta</taxon>
        <taxon>Magnoliopsida</taxon>
        <taxon>eudicotyledons</taxon>
        <taxon>Gunneridae</taxon>
        <taxon>Pentapetalae</taxon>
        <taxon>rosids</taxon>
        <taxon>malvids</taxon>
        <taxon>Sapindales</taxon>
        <taxon>Anacardiaceae</taxon>
        <taxon>Pistacia</taxon>
    </lineage>
</organism>
<evidence type="ECO:0000313" key="1">
    <source>
        <dbReference type="EMBL" id="KAJ0095471.1"/>
    </source>
</evidence>
<dbReference type="Proteomes" id="UP001164250">
    <property type="component" value="Chromosome 6"/>
</dbReference>
<gene>
    <name evidence="1" type="ORF">Patl1_15608</name>
</gene>
<reference evidence="2" key="1">
    <citation type="journal article" date="2023" name="G3 (Bethesda)">
        <title>Genome assembly and association tests identify interacting loci associated with vigor, precocity, and sex in interspecific pistachio rootstocks.</title>
        <authorList>
            <person name="Palmer W."/>
            <person name="Jacygrad E."/>
            <person name="Sagayaradj S."/>
            <person name="Cavanaugh K."/>
            <person name="Han R."/>
            <person name="Bertier L."/>
            <person name="Beede B."/>
            <person name="Kafkas S."/>
            <person name="Golino D."/>
            <person name="Preece J."/>
            <person name="Michelmore R."/>
        </authorList>
    </citation>
    <scope>NUCLEOTIDE SEQUENCE [LARGE SCALE GENOMIC DNA]</scope>
</reference>
<keyword evidence="2" id="KW-1185">Reference proteome</keyword>
<protein>
    <submittedName>
        <fullName evidence="1">Uncharacterized protein</fullName>
    </submittedName>
</protein>
<name>A0ACC1B936_9ROSI</name>
<sequence>MLQLTMPGEYCARLIKLAKWLVESALVPLRLFQERCEEEFLWEAEMIKIKAQDLKGKEVRVNTRFFISKQNSTFFEKRVRAMQSWYDLYLATLLCQCSEDSTQNSSTATIGIIKSLIGHFDLDPNRVFDIVLECFELQPNSTVFLQLVPLFPKSHASQILGFKFQYYQRLEVNSPVPFGLYNLAALLVKKEFIDLDSICAHLLPKDDEAFEHYNAFSAKRLEEANKIGKINLAATGKDLMEDEKQGDVTIDLYAALDMETEAVAERSLELANSQTLGLLTGFLSVDDW</sequence>
<proteinExistence type="predicted"/>
<comment type="caution">
    <text evidence="1">The sequence shown here is derived from an EMBL/GenBank/DDBJ whole genome shotgun (WGS) entry which is preliminary data.</text>
</comment>
<evidence type="ECO:0000313" key="2">
    <source>
        <dbReference type="Proteomes" id="UP001164250"/>
    </source>
</evidence>